<dbReference type="Gene3D" id="1.20.120.10">
    <property type="entry name" value="Cytochrome c/b562"/>
    <property type="match status" value="1"/>
</dbReference>
<keyword evidence="6" id="KW-0732">Signal</keyword>
<dbReference type="PROSITE" id="PS51009">
    <property type="entry name" value="CYTCII"/>
    <property type="match status" value="1"/>
</dbReference>
<dbReference type="EMBL" id="JBHTCA010000001">
    <property type="protein sequence ID" value="MFC7407333.1"/>
    <property type="molecule type" value="Genomic_DNA"/>
</dbReference>
<evidence type="ECO:0000256" key="3">
    <source>
        <dbReference type="ARBA" id="ARBA00022723"/>
    </source>
</evidence>
<dbReference type="InterPro" id="IPR002321">
    <property type="entry name" value="Cyt_c_II"/>
</dbReference>
<dbReference type="InterPro" id="IPR012127">
    <property type="entry name" value="Cyt_c_prime"/>
</dbReference>
<keyword evidence="4" id="KW-0249">Electron transport</keyword>
<evidence type="ECO:0000256" key="6">
    <source>
        <dbReference type="SAM" id="SignalP"/>
    </source>
</evidence>
<dbReference type="PIRSF" id="PIRSF000027">
    <property type="entry name" value="Cytc_c_prime"/>
    <property type="match status" value="1"/>
</dbReference>
<evidence type="ECO:0000313" key="8">
    <source>
        <dbReference type="Proteomes" id="UP001596501"/>
    </source>
</evidence>
<gene>
    <name evidence="7" type="ORF">ACFQPB_00495</name>
</gene>
<accession>A0ABW2QJ89</accession>
<evidence type="ECO:0000256" key="2">
    <source>
        <dbReference type="ARBA" id="ARBA00022617"/>
    </source>
</evidence>
<proteinExistence type="predicted"/>
<dbReference type="InterPro" id="IPR010980">
    <property type="entry name" value="Cyt_c/b562"/>
</dbReference>
<keyword evidence="1" id="KW-0813">Transport</keyword>
<evidence type="ECO:0000256" key="1">
    <source>
        <dbReference type="ARBA" id="ARBA00022448"/>
    </source>
</evidence>
<protein>
    <submittedName>
        <fullName evidence="7">C-type cytochrome</fullName>
    </submittedName>
</protein>
<sequence length="149" mass="15858">MKLAVTTALAAATLAVSLPAAAQFQKPEDAVKYRQSALSLMGTHFSRLGAMANGRVPFDAKVAQDNAALVETLSKLPWAGFTPDTEKLRTKAKADVWKDGAKFKQAQDNMMSEVAKLNTVAKTGNLDQIKAAFGNAAGSCKACHDAFRE</sequence>
<dbReference type="RefSeq" id="WP_382218899.1">
    <property type="nucleotide sequence ID" value="NZ_JBHTCA010000001.1"/>
</dbReference>
<comment type="caution">
    <text evidence="7">The sequence shown here is derived from an EMBL/GenBank/DDBJ whole genome shotgun (WGS) entry which is preliminary data.</text>
</comment>
<keyword evidence="8" id="KW-1185">Reference proteome</keyword>
<evidence type="ECO:0000256" key="5">
    <source>
        <dbReference type="ARBA" id="ARBA00023004"/>
    </source>
</evidence>
<feature type="chain" id="PRO_5045732473" evidence="6">
    <location>
        <begin position="23"/>
        <end position="149"/>
    </location>
</feature>
<dbReference type="Proteomes" id="UP001596501">
    <property type="component" value="Unassembled WGS sequence"/>
</dbReference>
<dbReference type="SUPFAM" id="SSF47175">
    <property type="entry name" value="Cytochromes"/>
    <property type="match status" value="1"/>
</dbReference>
<keyword evidence="2" id="KW-0349">Heme</keyword>
<evidence type="ECO:0000256" key="4">
    <source>
        <dbReference type="ARBA" id="ARBA00022982"/>
    </source>
</evidence>
<keyword evidence="5" id="KW-0408">Iron</keyword>
<evidence type="ECO:0000313" key="7">
    <source>
        <dbReference type="EMBL" id="MFC7407333.1"/>
    </source>
</evidence>
<organism evidence="7 8">
    <name type="scientific">Hydrogenophaga atypica</name>
    <dbReference type="NCBI Taxonomy" id="249409"/>
    <lineage>
        <taxon>Bacteria</taxon>
        <taxon>Pseudomonadati</taxon>
        <taxon>Pseudomonadota</taxon>
        <taxon>Betaproteobacteria</taxon>
        <taxon>Burkholderiales</taxon>
        <taxon>Comamonadaceae</taxon>
        <taxon>Hydrogenophaga</taxon>
    </lineage>
</organism>
<dbReference type="Pfam" id="PF01322">
    <property type="entry name" value="Cytochrom_C_2"/>
    <property type="match status" value="1"/>
</dbReference>
<name>A0ABW2QJ89_9BURK</name>
<keyword evidence="3" id="KW-0479">Metal-binding</keyword>
<feature type="signal peptide" evidence="6">
    <location>
        <begin position="1"/>
        <end position="22"/>
    </location>
</feature>
<reference evidence="8" key="1">
    <citation type="journal article" date="2019" name="Int. J. Syst. Evol. Microbiol.">
        <title>The Global Catalogue of Microorganisms (GCM) 10K type strain sequencing project: providing services to taxonomists for standard genome sequencing and annotation.</title>
        <authorList>
            <consortium name="The Broad Institute Genomics Platform"/>
            <consortium name="The Broad Institute Genome Sequencing Center for Infectious Disease"/>
            <person name="Wu L."/>
            <person name="Ma J."/>
        </authorList>
    </citation>
    <scope>NUCLEOTIDE SEQUENCE [LARGE SCALE GENOMIC DNA]</scope>
    <source>
        <strain evidence="8">CGMCC 1.12371</strain>
    </source>
</reference>